<dbReference type="Proteomes" id="UP000261540">
    <property type="component" value="Unplaced"/>
</dbReference>
<dbReference type="PROSITE" id="PS50071">
    <property type="entry name" value="HOMEOBOX_2"/>
    <property type="match status" value="1"/>
</dbReference>
<keyword evidence="9 10" id="KW-0539">Nucleus</keyword>
<dbReference type="PRINTS" id="PR00024">
    <property type="entry name" value="HOMEOBOX"/>
</dbReference>
<evidence type="ECO:0000256" key="7">
    <source>
        <dbReference type="ARBA" id="ARBA00023155"/>
    </source>
</evidence>
<dbReference type="InterPro" id="IPR009057">
    <property type="entry name" value="Homeodomain-like_sf"/>
</dbReference>
<dbReference type="GO" id="GO:0009954">
    <property type="term" value="P:proximal/distal pattern formation"/>
    <property type="evidence" value="ECO:0007669"/>
    <property type="project" value="TreeGrafter"/>
</dbReference>
<sequence length="258" mass="29075">MSTSGTLNSYYVDSLILSESEDLFAARYPGSGLQHARQTPVTEHAEFGSCTFQTKPSVFCSSWSPVPAQFPNGMPSMCHPHTHSQGTGESDGRCMQSWVLEPISGSLPFNGLPSNQHSGIKPENVGVRDGSTTLGSHTLLLPDFAKGSSPGQKDRFLSQISYSEPNEENMSVDKPDVNPNNPVSNWLHASSTRKKRCPYSKHQILELEKEFLFNMYLTRDRRYEVARLLNLTERQVKIWFQNRRMKMKKFNKDGPKDD</sequence>
<dbReference type="PROSITE" id="PS00027">
    <property type="entry name" value="HOMEOBOX_1"/>
    <property type="match status" value="1"/>
</dbReference>
<dbReference type="Pfam" id="PF00046">
    <property type="entry name" value="Homeodomain"/>
    <property type="match status" value="1"/>
</dbReference>
<protein>
    <recommendedName>
        <fullName evidence="10">Homeobox protein</fullName>
    </recommendedName>
</protein>
<evidence type="ECO:0000256" key="1">
    <source>
        <dbReference type="ARBA" id="ARBA00003263"/>
    </source>
</evidence>
<keyword evidence="6 10" id="KW-0238">DNA-binding</keyword>
<feature type="domain" description="Homeobox" evidence="13">
    <location>
        <begin position="190"/>
        <end position="250"/>
    </location>
</feature>
<proteinExistence type="inferred from homology"/>
<dbReference type="PANTHER" id="PTHR45970">
    <property type="entry name" value="AGAP004664-PA"/>
    <property type="match status" value="1"/>
</dbReference>
<dbReference type="Ensembl" id="ENSPKIT00000036809.1">
    <property type="protein sequence ID" value="ENSPKIP00000012414.1"/>
    <property type="gene ID" value="ENSPKIG00000000219.1"/>
</dbReference>
<keyword evidence="4 10" id="KW-0217">Developmental protein</keyword>
<dbReference type="GO" id="GO:0048704">
    <property type="term" value="P:embryonic skeletal system morphogenesis"/>
    <property type="evidence" value="ECO:0007669"/>
    <property type="project" value="TreeGrafter"/>
</dbReference>
<keyword evidence="8 10" id="KW-0804">Transcription</keyword>
<evidence type="ECO:0000259" key="13">
    <source>
        <dbReference type="PROSITE" id="PS50071"/>
    </source>
</evidence>
<evidence type="ECO:0000313" key="14">
    <source>
        <dbReference type="Ensembl" id="ENSPKIP00000012414.1"/>
    </source>
</evidence>
<evidence type="ECO:0000256" key="9">
    <source>
        <dbReference type="ARBA" id="ARBA00023242"/>
    </source>
</evidence>
<dbReference type="GO" id="GO:0009952">
    <property type="term" value="P:anterior/posterior pattern specification"/>
    <property type="evidence" value="ECO:0007669"/>
    <property type="project" value="TreeGrafter"/>
</dbReference>
<evidence type="ECO:0000256" key="12">
    <source>
        <dbReference type="RuleBase" id="RU000682"/>
    </source>
</evidence>
<evidence type="ECO:0000256" key="3">
    <source>
        <dbReference type="ARBA" id="ARBA00006317"/>
    </source>
</evidence>
<evidence type="ECO:0000256" key="5">
    <source>
        <dbReference type="ARBA" id="ARBA00023015"/>
    </source>
</evidence>
<dbReference type="FunFam" id="1.10.10.60:FF:000018">
    <property type="entry name" value="Homeobox A10"/>
    <property type="match status" value="1"/>
</dbReference>
<dbReference type="GO" id="GO:0000978">
    <property type="term" value="F:RNA polymerase II cis-regulatory region sequence-specific DNA binding"/>
    <property type="evidence" value="ECO:0007669"/>
    <property type="project" value="TreeGrafter"/>
</dbReference>
<accession>A0A3B3R2J7</accession>
<dbReference type="SUPFAM" id="SSF46689">
    <property type="entry name" value="Homeodomain-like"/>
    <property type="match status" value="1"/>
</dbReference>
<dbReference type="GeneID" id="111846884"/>
<comment type="subcellular location">
    <subcellularLocation>
        <location evidence="2 10 11 12">Nucleus</location>
    </subcellularLocation>
</comment>
<dbReference type="SMART" id="SM00389">
    <property type="entry name" value="HOX"/>
    <property type="match status" value="1"/>
</dbReference>
<keyword evidence="5 10" id="KW-0805">Transcription regulation</keyword>
<dbReference type="GeneTree" id="ENSGT00940000164628"/>
<dbReference type="GO" id="GO:0006351">
    <property type="term" value="P:DNA-templated transcription"/>
    <property type="evidence" value="ECO:0007669"/>
    <property type="project" value="InterPro"/>
</dbReference>
<evidence type="ECO:0000313" key="15">
    <source>
        <dbReference type="Proteomes" id="UP000261540"/>
    </source>
</evidence>
<evidence type="ECO:0000256" key="2">
    <source>
        <dbReference type="ARBA" id="ARBA00004123"/>
    </source>
</evidence>
<evidence type="ECO:0000256" key="10">
    <source>
        <dbReference type="PIRNR" id="PIRNR037109"/>
    </source>
</evidence>
<dbReference type="InterPro" id="IPR017970">
    <property type="entry name" value="Homeobox_CS"/>
</dbReference>
<name>A0A3B3R2J7_9TELE</name>
<dbReference type="PIRSF" id="PIRSF037109">
    <property type="entry name" value="Homeobox_Hox9"/>
    <property type="match status" value="1"/>
</dbReference>
<dbReference type="PANTHER" id="PTHR45970:SF3">
    <property type="entry name" value="HOMEOBOX PROTEIN HOX-A9"/>
    <property type="match status" value="1"/>
</dbReference>
<dbReference type="Gene3D" id="1.10.10.60">
    <property type="entry name" value="Homeodomain-like"/>
    <property type="match status" value="1"/>
</dbReference>
<dbReference type="InterPro" id="IPR020479">
    <property type="entry name" value="HD_metazoa"/>
</dbReference>
<dbReference type="InterPro" id="IPR001356">
    <property type="entry name" value="HD"/>
</dbReference>
<feature type="DNA-binding region" description="Homeobox" evidence="11">
    <location>
        <begin position="192"/>
        <end position="251"/>
    </location>
</feature>
<evidence type="ECO:0000256" key="4">
    <source>
        <dbReference type="ARBA" id="ARBA00022473"/>
    </source>
</evidence>
<comment type="function">
    <text evidence="1 10">Sequence-specific transcription factor which is part of a developmental regulatory system that provides cells with specific positional identities on the anterior-posterior axis.</text>
</comment>
<dbReference type="STRING" id="1676925.ENSPKIP00000012414"/>
<evidence type="ECO:0000256" key="6">
    <source>
        <dbReference type="ARBA" id="ARBA00023125"/>
    </source>
</evidence>
<evidence type="ECO:0000256" key="8">
    <source>
        <dbReference type="ARBA" id="ARBA00023163"/>
    </source>
</evidence>
<reference evidence="14" key="1">
    <citation type="submission" date="2025-08" db="UniProtKB">
        <authorList>
            <consortium name="Ensembl"/>
        </authorList>
    </citation>
    <scope>IDENTIFICATION</scope>
</reference>
<dbReference type="GO" id="GO:0005634">
    <property type="term" value="C:nucleus"/>
    <property type="evidence" value="ECO:0007669"/>
    <property type="project" value="UniProtKB-SubCell"/>
</dbReference>
<dbReference type="InterPro" id="IPR006711">
    <property type="entry name" value="Hox9_activation_N"/>
</dbReference>
<dbReference type="AlphaFoldDB" id="A0A3B3R2J7"/>
<dbReference type="KEGG" id="pki:111846884"/>
<comment type="similarity">
    <text evidence="3 10">Belongs to the Abd-B homeobox family.</text>
</comment>
<dbReference type="Pfam" id="PF04617">
    <property type="entry name" value="Hox9_act"/>
    <property type="match status" value="1"/>
</dbReference>
<dbReference type="GO" id="GO:0000981">
    <property type="term" value="F:DNA-binding transcription factor activity, RNA polymerase II-specific"/>
    <property type="evidence" value="ECO:0007669"/>
    <property type="project" value="UniProtKB-UniRule"/>
</dbReference>
<reference evidence="14" key="2">
    <citation type="submission" date="2025-09" db="UniProtKB">
        <authorList>
            <consortium name="Ensembl"/>
        </authorList>
    </citation>
    <scope>IDENTIFICATION</scope>
</reference>
<dbReference type="CDD" id="cd00086">
    <property type="entry name" value="homeodomain"/>
    <property type="match status" value="1"/>
</dbReference>
<keyword evidence="15" id="KW-1185">Reference proteome</keyword>
<dbReference type="InterPro" id="IPR017112">
    <property type="entry name" value="HXA9/HXB9/HXC9"/>
</dbReference>
<organism evidence="14 15">
    <name type="scientific">Paramormyrops kingsleyae</name>
    <dbReference type="NCBI Taxonomy" id="1676925"/>
    <lineage>
        <taxon>Eukaryota</taxon>
        <taxon>Metazoa</taxon>
        <taxon>Chordata</taxon>
        <taxon>Craniata</taxon>
        <taxon>Vertebrata</taxon>
        <taxon>Euteleostomi</taxon>
        <taxon>Actinopterygii</taxon>
        <taxon>Neopterygii</taxon>
        <taxon>Teleostei</taxon>
        <taxon>Osteoglossocephala</taxon>
        <taxon>Osteoglossomorpha</taxon>
        <taxon>Osteoglossiformes</taxon>
        <taxon>Mormyridae</taxon>
        <taxon>Paramormyrops</taxon>
    </lineage>
</organism>
<keyword evidence="7 11" id="KW-0371">Homeobox</keyword>
<dbReference type="RefSeq" id="XP_023673360.1">
    <property type="nucleotide sequence ID" value="XM_023817592.2"/>
</dbReference>
<evidence type="ECO:0000256" key="11">
    <source>
        <dbReference type="PROSITE-ProRule" id="PRU00108"/>
    </source>
</evidence>